<dbReference type="Proteomes" id="UP001497527">
    <property type="component" value="Unassembled WGS sequence"/>
</dbReference>
<feature type="transmembrane region" description="Helical" evidence="1">
    <location>
        <begin position="20"/>
        <end position="44"/>
    </location>
</feature>
<evidence type="ECO:0000313" key="2">
    <source>
        <dbReference type="EMBL" id="CAL2103757.1"/>
    </source>
</evidence>
<proteinExistence type="predicted"/>
<dbReference type="EMBL" id="CAXJIO010000014">
    <property type="protein sequence ID" value="CAL2103757.1"/>
    <property type="molecule type" value="Genomic_DNA"/>
</dbReference>
<organism evidence="2 3">
    <name type="scientific">Tenacibaculum polynesiense</name>
    <dbReference type="NCBI Taxonomy" id="3137857"/>
    <lineage>
        <taxon>Bacteria</taxon>
        <taxon>Pseudomonadati</taxon>
        <taxon>Bacteroidota</taxon>
        <taxon>Flavobacteriia</taxon>
        <taxon>Flavobacteriales</taxon>
        <taxon>Flavobacteriaceae</taxon>
        <taxon>Tenacibaculum</taxon>
    </lineage>
</organism>
<sequence>MVFFRLLTKCTVSFTFTVSASVGFFLFKVALILIAVTAIPAINMNKNKAIILRKFFIYNAFLLIKTNNFNKRYNFLKFFLTFTS</sequence>
<keyword evidence="3" id="KW-1185">Reference proteome</keyword>
<evidence type="ECO:0000256" key="1">
    <source>
        <dbReference type="SAM" id="Phobius"/>
    </source>
</evidence>
<keyword evidence="1" id="KW-0472">Membrane</keyword>
<gene>
    <name evidence="2" type="ORF">T190423A01A_50005</name>
</gene>
<evidence type="ECO:0000313" key="3">
    <source>
        <dbReference type="Proteomes" id="UP001497527"/>
    </source>
</evidence>
<reference evidence="2 3" key="1">
    <citation type="submission" date="2024-05" db="EMBL/GenBank/DDBJ databases">
        <authorList>
            <person name="Duchaud E."/>
        </authorList>
    </citation>
    <scope>NUCLEOTIDE SEQUENCE [LARGE SCALE GENOMIC DNA]</scope>
    <source>
        <strain evidence="2">Ena-SAMPLE-TAB-13-05-2024-13:56:06:370-140308</strain>
    </source>
</reference>
<comment type="caution">
    <text evidence="2">The sequence shown here is derived from an EMBL/GenBank/DDBJ whole genome shotgun (WGS) entry which is preliminary data.</text>
</comment>
<protein>
    <submittedName>
        <fullName evidence="2">Uncharacterized protein</fullName>
    </submittedName>
</protein>
<keyword evidence="1" id="KW-0812">Transmembrane</keyword>
<accession>A0ABP1F628</accession>
<keyword evidence="1" id="KW-1133">Transmembrane helix</keyword>
<name>A0ABP1F628_9FLAO</name>